<dbReference type="Proteomes" id="UP000191055">
    <property type="component" value="Unassembled WGS sequence"/>
</dbReference>
<keyword evidence="1" id="KW-0812">Transmembrane</keyword>
<dbReference type="OrthoDB" id="1525139at2"/>
<evidence type="ECO:0000313" key="2">
    <source>
        <dbReference type="EMBL" id="SKB77258.1"/>
    </source>
</evidence>
<evidence type="ECO:0000256" key="1">
    <source>
        <dbReference type="SAM" id="Phobius"/>
    </source>
</evidence>
<evidence type="ECO:0000313" key="3">
    <source>
        <dbReference type="Proteomes" id="UP000191055"/>
    </source>
</evidence>
<organism evidence="2 3">
    <name type="scientific">Alkalitalea saponilacus</name>
    <dbReference type="NCBI Taxonomy" id="889453"/>
    <lineage>
        <taxon>Bacteria</taxon>
        <taxon>Pseudomonadati</taxon>
        <taxon>Bacteroidota</taxon>
        <taxon>Bacteroidia</taxon>
        <taxon>Marinilabiliales</taxon>
        <taxon>Marinilabiliaceae</taxon>
        <taxon>Alkalitalea</taxon>
    </lineage>
</organism>
<keyword evidence="3" id="KW-1185">Reference proteome</keyword>
<keyword evidence="1" id="KW-0472">Membrane</keyword>
<reference evidence="2 3" key="1">
    <citation type="submission" date="2017-02" db="EMBL/GenBank/DDBJ databases">
        <authorList>
            <person name="Peterson S.W."/>
        </authorList>
    </citation>
    <scope>NUCLEOTIDE SEQUENCE [LARGE SCALE GENOMIC DNA]</scope>
    <source>
        <strain evidence="2 3">DSM 24412</strain>
    </source>
</reference>
<gene>
    <name evidence="2" type="ORF">SAMN03080601_01175</name>
</gene>
<dbReference type="KEGG" id="asx:CDL62_08285"/>
<proteinExistence type="predicted"/>
<keyword evidence="1" id="KW-1133">Transmembrane helix</keyword>
<dbReference type="AlphaFoldDB" id="A0A1T5DZM8"/>
<protein>
    <submittedName>
        <fullName evidence="2">Uncharacterized protein</fullName>
    </submittedName>
</protein>
<feature type="transmembrane region" description="Helical" evidence="1">
    <location>
        <begin position="7"/>
        <end position="24"/>
    </location>
</feature>
<name>A0A1T5DZM8_9BACT</name>
<accession>A0A1T5DZM8</accession>
<dbReference type="EMBL" id="FUYV01000005">
    <property type="protein sequence ID" value="SKB77258.1"/>
    <property type="molecule type" value="Genomic_DNA"/>
</dbReference>
<dbReference type="RefSeq" id="WP_079556942.1">
    <property type="nucleotide sequence ID" value="NZ_CP021904.1"/>
</dbReference>
<feature type="transmembrane region" description="Helical" evidence="1">
    <location>
        <begin position="44"/>
        <end position="63"/>
    </location>
</feature>
<sequence length="70" mass="7377">MRLIGMILLVIGITGIVIFGVQAMQDTETFSFLGIDIGVSSANWTPVIASAVIFVVGVVLSNLNKKALVN</sequence>